<keyword evidence="2" id="KW-1185">Reference proteome</keyword>
<evidence type="ECO:0000313" key="1">
    <source>
        <dbReference type="EMBL" id="QDB73973.1"/>
    </source>
</evidence>
<dbReference type="Proteomes" id="UP000316128">
    <property type="component" value="Segment"/>
</dbReference>
<name>A0A4Y5TX37_9CAUD</name>
<accession>A0A4Y5TX37</accession>
<protein>
    <submittedName>
        <fullName evidence="1">Uncharacterized protein</fullName>
    </submittedName>
</protein>
<dbReference type="EMBL" id="MK804893">
    <property type="protein sequence ID" value="QDB73973.1"/>
    <property type="molecule type" value="Genomic_DNA"/>
</dbReference>
<gene>
    <name evidence="1" type="ORF">2L372D_059</name>
</gene>
<reference evidence="1 2" key="1">
    <citation type="submission" date="2019-04" db="EMBL/GenBank/DDBJ databases">
        <title>Nine Novel Phages from a Plateau Lake in Southwest China Provide Insights into Aeromonas Phage Diversity.</title>
        <authorList>
            <person name="Xiao W."/>
            <person name="Bai M."/>
            <person name="Wang Y."/>
            <person name="Cui X."/>
        </authorList>
    </citation>
    <scope>NUCLEOTIDE SEQUENCE [LARGE SCALE GENOMIC DNA]</scope>
</reference>
<proteinExistence type="predicted"/>
<sequence>MSLTKDEIKDTIFELECERDELQALLDTMRYSGWSEFEEIIEKVTQELQETNCWIEYNKQLLKDLEDIPHC</sequence>
<evidence type="ECO:0000313" key="2">
    <source>
        <dbReference type="Proteomes" id="UP000316128"/>
    </source>
</evidence>
<organism evidence="1 2">
    <name type="scientific">Aeromonas phage 2L372D</name>
    <dbReference type="NCBI Taxonomy" id="2588097"/>
    <lineage>
        <taxon>Viruses</taxon>
        <taxon>Duplodnaviria</taxon>
        <taxon>Heunggongvirae</taxon>
        <taxon>Uroviricota</taxon>
        <taxon>Caudoviricetes</taxon>
        <taxon>Plateaulakevirus</taxon>
        <taxon>Plateaulakevirus pv2L372D</taxon>
    </lineage>
</organism>